<evidence type="ECO:0000313" key="2">
    <source>
        <dbReference type="Proteomes" id="UP000198943"/>
    </source>
</evidence>
<accession>A0A1G6LFN0</accession>
<proteinExistence type="predicted"/>
<sequence>MEKFTVTINYHGNYGYIEYDPDTKSAAVHLGVEEPREAVEKYLEEPHTFKVCVGPTIRDFQEVTLQPLESLENFQLCLTRMWVAIDVRVEWSMPPGMAENL</sequence>
<reference evidence="2" key="1">
    <citation type="submission" date="2016-10" db="EMBL/GenBank/DDBJ databases">
        <authorList>
            <person name="Varghese N."/>
            <person name="Submissions S."/>
        </authorList>
    </citation>
    <scope>NUCLEOTIDE SEQUENCE [LARGE SCALE GENOMIC DNA]</scope>
    <source>
        <strain evidence="2">DSM 11005</strain>
    </source>
</reference>
<evidence type="ECO:0000313" key="1">
    <source>
        <dbReference type="EMBL" id="SDC42232.1"/>
    </source>
</evidence>
<dbReference type="AlphaFoldDB" id="A0A1G6LFN0"/>
<gene>
    <name evidence="1" type="ORF">SAMN04487864_10760</name>
</gene>
<dbReference type="Proteomes" id="UP000198943">
    <property type="component" value="Unassembled WGS sequence"/>
</dbReference>
<dbReference type="EMBL" id="FMYW01000007">
    <property type="protein sequence ID" value="SDC42232.1"/>
    <property type="molecule type" value="Genomic_DNA"/>
</dbReference>
<name>A0A1G6LFN0_9FIRM</name>
<protein>
    <submittedName>
        <fullName evidence="1">Uncharacterized protein</fullName>
    </submittedName>
</protein>
<keyword evidence="2" id="KW-1185">Reference proteome</keyword>
<organism evidence="1 2">
    <name type="scientific">Succiniclasticum ruminis</name>
    <dbReference type="NCBI Taxonomy" id="40841"/>
    <lineage>
        <taxon>Bacteria</taxon>
        <taxon>Bacillati</taxon>
        <taxon>Bacillota</taxon>
        <taxon>Negativicutes</taxon>
        <taxon>Acidaminococcales</taxon>
        <taxon>Acidaminococcaceae</taxon>
        <taxon>Succiniclasticum</taxon>
    </lineage>
</organism>